<evidence type="ECO:0000256" key="1">
    <source>
        <dbReference type="ARBA" id="ARBA00004167"/>
    </source>
</evidence>
<dbReference type="InterPro" id="IPR050685">
    <property type="entry name" value="LDLR"/>
</dbReference>
<evidence type="ECO:0000256" key="5">
    <source>
        <dbReference type="ARBA" id="ARBA00022989"/>
    </source>
</evidence>
<feature type="disulfide bond" evidence="8">
    <location>
        <begin position="31"/>
        <end position="49"/>
    </location>
</feature>
<gene>
    <name evidence="13" type="ORF">V1264_016573</name>
</gene>
<comment type="caution">
    <text evidence="8">Lacks conserved residue(s) required for the propagation of feature annotation.</text>
</comment>
<feature type="disulfide bond" evidence="8">
    <location>
        <begin position="82"/>
        <end position="97"/>
    </location>
</feature>
<evidence type="ECO:0000256" key="8">
    <source>
        <dbReference type="PROSITE-ProRule" id="PRU00124"/>
    </source>
</evidence>
<proteinExistence type="predicted"/>
<sequence length="638" mass="69463">MIATQLLGVFIPSFIVLIESQVCPRHNTWSCSNGGCIWIDWRCDGEAHCDGSDEQNCADWNCSLSWWKCGNDMQCIWKLDRCDGDVDCADGSDEKNCENWPCGQTWWKCGDRTLCIPRRFRCDGTTQCDDGSDEQHCDTAVVTSLTLDGHSDTITVDGDDHRTLNLTCRVFGRVKGLVTIQKESDVFGNVTFRSNNINYRRLGTYTYDAVMTLTDVTCGDTGRYICAVSQGISGIGSKSIQLNVACAGIKYGGKLTCPGAWKIGQDVKLTLTLDRSIWPSICRTDPDRREARFEVIKWSDPGRQSIMCTVVNITSPGACQGNFTPGTIGCGCVNKTDEHFTLELNFVMDSTSIGNWSADTLCLRIDSSKQLQLHVAPECNVRLDDVVLTCPQEWVLNASVTLYCEVKKSSITAKCDTAPNVTFFKQNGADYRCTVGSADYNTCSFDNTSSTSCGCRQNATHYTFVYHISEVGEADGGDWECDKACSPSYGVESPLTTYINPACTRVNVTDARTGARRRQVKSEDGNSVTITLGVVTALGVVVAMVVGAVLAFWYYHRKVKAEARGQSDQAGPGAIDAGAFRDVDAATTPDESTAATWQSDDTQASSLLFDNSSVSDESSVADASDSTVDGSNADNELP</sequence>
<dbReference type="Gene3D" id="2.60.40.10">
    <property type="entry name" value="Immunoglobulins"/>
    <property type="match status" value="1"/>
</dbReference>
<feature type="chain" id="PRO_5043011531" description="Ig-like domain-containing protein" evidence="11">
    <location>
        <begin position="21"/>
        <end position="638"/>
    </location>
</feature>
<dbReference type="SMART" id="SM00409">
    <property type="entry name" value="IG"/>
    <property type="match status" value="2"/>
</dbReference>
<feature type="region of interest" description="Disordered" evidence="9">
    <location>
        <begin position="610"/>
        <end position="638"/>
    </location>
</feature>
<dbReference type="PROSITE" id="PS01209">
    <property type="entry name" value="LDLRA_1"/>
    <property type="match status" value="2"/>
</dbReference>
<dbReference type="PRINTS" id="PR00261">
    <property type="entry name" value="LDLRECEPTOR"/>
</dbReference>
<dbReference type="PANTHER" id="PTHR24270">
    <property type="entry name" value="LOW-DENSITY LIPOPROTEIN RECEPTOR-RELATED"/>
    <property type="match status" value="1"/>
</dbReference>
<dbReference type="GO" id="GO:0012505">
    <property type="term" value="C:endomembrane system"/>
    <property type="evidence" value="ECO:0007669"/>
    <property type="project" value="UniProtKB-SubCell"/>
</dbReference>
<evidence type="ECO:0000256" key="11">
    <source>
        <dbReference type="SAM" id="SignalP"/>
    </source>
</evidence>
<dbReference type="Pfam" id="PF00057">
    <property type="entry name" value="Ldl_recept_a"/>
    <property type="match status" value="3"/>
</dbReference>
<evidence type="ECO:0000259" key="12">
    <source>
        <dbReference type="PROSITE" id="PS50835"/>
    </source>
</evidence>
<evidence type="ECO:0000313" key="14">
    <source>
        <dbReference type="Proteomes" id="UP001374579"/>
    </source>
</evidence>
<evidence type="ECO:0000313" key="13">
    <source>
        <dbReference type="EMBL" id="KAK7105159.1"/>
    </source>
</evidence>
<comment type="subcellular location">
    <subcellularLocation>
        <location evidence="2">Endomembrane system</location>
    </subcellularLocation>
    <subcellularLocation>
        <location evidence="1">Membrane</location>
        <topology evidence="1">Single-pass membrane protein</topology>
    </subcellularLocation>
</comment>
<dbReference type="Gene3D" id="4.10.400.10">
    <property type="entry name" value="Low-density Lipoprotein Receptor"/>
    <property type="match status" value="3"/>
</dbReference>
<dbReference type="PROSITE" id="PS50068">
    <property type="entry name" value="LDLRA_2"/>
    <property type="match status" value="3"/>
</dbReference>
<dbReference type="InterPro" id="IPR023415">
    <property type="entry name" value="LDLR_class-A_CS"/>
</dbReference>
<keyword evidence="14" id="KW-1185">Reference proteome</keyword>
<dbReference type="InterPro" id="IPR002172">
    <property type="entry name" value="LDrepeatLR_classA_rpt"/>
</dbReference>
<evidence type="ECO:0000256" key="6">
    <source>
        <dbReference type="ARBA" id="ARBA00023136"/>
    </source>
</evidence>
<feature type="transmembrane region" description="Helical" evidence="10">
    <location>
        <begin position="530"/>
        <end position="555"/>
    </location>
</feature>
<dbReference type="EMBL" id="JBAMIC010000007">
    <property type="protein sequence ID" value="KAK7105159.1"/>
    <property type="molecule type" value="Genomic_DNA"/>
</dbReference>
<name>A0AAN9BHT7_9CAEN</name>
<comment type="caution">
    <text evidence="13">The sequence shown here is derived from an EMBL/GenBank/DDBJ whole genome shotgun (WGS) entry which is preliminary data.</text>
</comment>
<keyword evidence="3 10" id="KW-0812">Transmembrane</keyword>
<dbReference type="Proteomes" id="UP001374579">
    <property type="component" value="Unassembled WGS sequence"/>
</dbReference>
<dbReference type="InterPro" id="IPR003599">
    <property type="entry name" value="Ig_sub"/>
</dbReference>
<dbReference type="SUPFAM" id="SSF57424">
    <property type="entry name" value="LDL receptor-like module"/>
    <property type="match status" value="3"/>
</dbReference>
<dbReference type="InterPro" id="IPR036179">
    <property type="entry name" value="Ig-like_dom_sf"/>
</dbReference>
<dbReference type="AlphaFoldDB" id="A0AAN9BHT7"/>
<evidence type="ECO:0000256" key="2">
    <source>
        <dbReference type="ARBA" id="ARBA00004308"/>
    </source>
</evidence>
<reference evidence="13 14" key="1">
    <citation type="submission" date="2024-02" db="EMBL/GenBank/DDBJ databases">
        <title>Chromosome-scale genome assembly of the rough periwinkle Littorina saxatilis.</title>
        <authorList>
            <person name="De Jode A."/>
            <person name="Faria R."/>
            <person name="Formenti G."/>
            <person name="Sims Y."/>
            <person name="Smith T.P."/>
            <person name="Tracey A."/>
            <person name="Wood J.M.D."/>
            <person name="Zagrodzka Z.B."/>
            <person name="Johannesson K."/>
            <person name="Butlin R.K."/>
            <person name="Leder E.H."/>
        </authorList>
    </citation>
    <scope>NUCLEOTIDE SEQUENCE [LARGE SCALE GENOMIC DNA]</scope>
    <source>
        <strain evidence="13">Snail1</strain>
        <tissue evidence="13">Muscle</tissue>
    </source>
</reference>
<keyword evidence="11" id="KW-0732">Signal</keyword>
<keyword evidence="7 8" id="KW-1015">Disulfide bond</keyword>
<feature type="domain" description="Ig-like" evidence="12">
    <location>
        <begin position="140"/>
        <end position="243"/>
    </location>
</feature>
<dbReference type="SUPFAM" id="SSF48726">
    <property type="entry name" value="Immunoglobulin"/>
    <property type="match status" value="1"/>
</dbReference>
<protein>
    <recommendedName>
        <fullName evidence="12">Ig-like domain-containing protein</fullName>
    </recommendedName>
</protein>
<evidence type="ECO:0000256" key="7">
    <source>
        <dbReference type="ARBA" id="ARBA00023157"/>
    </source>
</evidence>
<dbReference type="GO" id="GO:0005886">
    <property type="term" value="C:plasma membrane"/>
    <property type="evidence" value="ECO:0007669"/>
    <property type="project" value="TreeGrafter"/>
</dbReference>
<feature type="compositionally biased region" description="Low complexity" evidence="9">
    <location>
        <begin position="610"/>
        <end position="631"/>
    </location>
</feature>
<evidence type="ECO:0000256" key="4">
    <source>
        <dbReference type="ARBA" id="ARBA00022737"/>
    </source>
</evidence>
<accession>A0AAN9BHT7</accession>
<evidence type="ECO:0000256" key="9">
    <source>
        <dbReference type="SAM" id="MobiDB-lite"/>
    </source>
</evidence>
<organism evidence="13 14">
    <name type="scientific">Littorina saxatilis</name>
    <dbReference type="NCBI Taxonomy" id="31220"/>
    <lineage>
        <taxon>Eukaryota</taxon>
        <taxon>Metazoa</taxon>
        <taxon>Spiralia</taxon>
        <taxon>Lophotrochozoa</taxon>
        <taxon>Mollusca</taxon>
        <taxon>Gastropoda</taxon>
        <taxon>Caenogastropoda</taxon>
        <taxon>Littorinimorpha</taxon>
        <taxon>Littorinoidea</taxon>
        <taxon>Littorinidae</taxon>
        <taxon>Littorina</taxon>
    </lineage>
</organism>
<evidence type="ECO:0000256" key="3">
    <source>
        <dbReference type="ARBA" id="ARBA00022692"/>
    </source>
</evidence>
<keyword evidence="5 10" id="KW-1133">Transmembrane helix</keyword>
<feature type="disulfide bond" evidence="8">
    <location>
        <begin position="122"/>
        <end position="137"/>
    </location>
</feature>
<feature type="signal peptide" evidence="11">
    <location>
        <begin position="1"/>
        <end position="20"/>
    </location>
</feature>
<dbReference type="InterPro" id="IPR036055">
    <property type="entry name" value="LDL_receptor-like_sf"/>
</dbReference>
<keyword evidence="4" id="KW-0677">Repeat</keyword>
<dbReference type="GO" id="GO:0016192">
    <property type="term" value="P:vesicle-mediated transport"/>
    <property type="evidence" value="ECO:0007669"/>
    <property type="project" value="UniProtKB-ARBA"/>
</dbReference>
<evidence type="ECO:0000256" key="10">
    <source>
        <dbReference type="SAM" id="Phobius"/>
    </source>
</evidence>
<dbReference type="CDD" id="cd00112">
    <property type="entry name" value="LDLa"/>
    <property type="match status" value="2"/>
</dbReference>
<dbReference type="InterPro" id="IPR013783">
    <property type="entry name" value="Ig-like_fold"/>
</dbReference>
<dbReference type="PROSITE" id="PS50835">
    <property type="entry name" value="IG_LIKE"/>
    <property type="match status" value="1"/>
</dbReference>
<keyword evidence="6 10" id="KW-0472">Membrane</keyword>
<dbReference type="SMART" id="SM00192">
    <property type="entry name" value="LDLa"/>
    <property type="match status" value="3"/>
</dbReference>
<dbReference type="InterPro" id="IPR007110">
    <property type="entry name" value="Ig-like_dom"/>
</dbReference>